<keyword evidence="3" id="KW-1185">Reference proteome</keyword>
<name>A0A9P0GEB8_9CUCU</name>
<evidence type="ECO:0000313" key="2">
    <source>
        <dbReference type="EMBL" id="CAH1106297.1"/>
    </source>
</evidence>
<organism evidence="2 3">
    <name type="scientific">Psylliodes chrysocephalus</name>
    <dbReference type="NCBI Taxonomy" id="3402493"/>
    <lineage>
        <taxon>Eukaryota</taxon>
        <taxon>Metazoa</taxon>
        <taxon>Ecdysozoa</taxon>
        <taxon>Arthropoda</taxon>
        <taxon>Hexapoda</taxon>
        <taxon>Insecta</taxon>
        <taxon>Pterygota</taxon>
        <taxon>Neoptera</taxon>
        <taxon>Endopterygota</taxon>
        <taxon>Coleoptera</taxon>
        <taxon>Polyphaga</taxon>
        <taxon>Cucujiformia</taxon>
        <taxon>Chrysomeloidea</taxon>
        <taxon>Chrysomelidae</taxon>
        <taxon>Galerucinae</taxon>
        <taxon>Alticini</taxon>
        <taxon>Psylliodes</taxon>
    </lineage>
</organism>
<dbReference type="AlphaFoldDB" id="A0A9P0GEB8"/>
<feature type="region of interest" description="Disordered" evidence="1">
    <location>
        <begin position="231"/>
        <end position="261"/>
    </location>
</feature>
<gene>
    <name evidence="2" type="ORF">PSYICH_LOCUS6914</name>
</gene>
<evidence type="ECO:0000313" key="3">
    <source>
        <dbReference type="Proteomes" id="UP001153636"/>
    </source>
</evidence>
<accession>A0A9P0GEB8</accession>
<sequence>MFPGSISLALCTVVIRRCFDALSGRIPTPAPVSNVANITTMFMVSGALIYLYSQLRRGTLVSIGQGQRHCSGSKNISLRGSKHNRSWFLKNLWGKRKCCTDAIFKIAKHFSDSVTNINPCLLLPKETFQVSFPNDKESLSRNNMRENLSRTHERERLPRLDSFNDISVGNSDSCEVIFSKEAELIPKKLTRRRTTSSSKEIVLNAGGDNSDVKKKHLRSVIKRLETNKKLEDGSVKHSKQSVKFQSEHCRTRSGRVYNPFN</sequence>
<dbReference type="OrthoDB" id="6759261at2759"/>
<protein>
    <submittedName>
        <fullName evidence="2">Uncharacterized protein</fullName>
    </submittedName>
</protein>
<reference evidence="2" key="1">
    <citation type="submission" date="2022-01" db="EMBL/GenBank/DDBJ databases">
        <authorList>
            <person name="King R."/>
        </authorList>
    </citation>
    <scope>NUCLEOTIDE SEQUENCE</scope>
</reference>
<dbReference type="EMBL" id="OV651814">
    <property type="protein sequence ID" value="CAH1106297.1"/>
    <property type="molecule type" value="Genomic_DNA"/>
</dbReference>
<evidence type="ECO:0000256" key="1">
    <source>
        <dbReference type="SAM" id="MobiDB-lite"/>
    </source>
</evidence>
<proteinExistence type="predicted"/>
<dbReference type="Proteomes" id="UP001153636">
    <property type="component" value="Chromosome 2"/>
</dbReference>